<dbReference type="EMBL" id="LR796443">
    <property type="protein sequence ID" value="CAB4145095.1"/>
    <property type="molecule type" value="Genomic_DNA"/>
</dbReference>
<dbReference type="EMBL" id="LR796878">
    <property type="protein sequence ID" value="CAB4172321.1"/>
    <property type="molecule type" value="Genomic_DNA"/>
</dbReference>
<dbReference type="EMBL" id="LR798341">
    <property type="protein sequence ID" value="CAB5225237.1"/>
    <property type="molecule type" value="Genomic_DNA"/>
</dbReference>
<evidence type="ECO:0000313" key="10">
    <source>
        <dbReference type="EMBL" id="CAB4218002.1"/>
    </source>
</evidence>
<evidence type="ECO:0000313" key="5">
    <source>
        <dbReference type="EMBL" id="CAB4172321.1"/>
    </source>
</evidence>
<evidence type="ECO:0000313" key="6">
    <source>
        <dbReference type="EMBL" id="CAB4178287.1"/>
    </source>
</evidence>
<reference evidence="1" key="1">
    <citation type="submission" date="2020-04" db="EMBL/GenBank/DDBJ databases">
        <authorList>
            <person name="Chiriac C."/>
            <person name="Salcher M."/>
            <person name="Ghai R."/>
            <person name="Kavagutti S V."/>
        </authorList>
    </citation>
    <scope>NUCLEOTIDE SEQUENCE</scope>
</reference>
<evidence type="ECO:0000313" key="9">
    <source>
        <dbReference type="EMBL" id="CAB4213224.1"/>
    </source>
</evidence>
<dbReference type="EMBL" id="LR796762">
    <property type="protein sequence ID" value="CAB4164787.1"/>
    <property type="molecule type" value="Genomic_DNA"/>
</dbReference>
<accession>A0A6J5MDE7</accession>
<dbReference type="EMBL" id="LR797395">
    <property type="protein sequence ID" value="CAB4213224.1"/>
    <property type="molecule type" value="Genomic_DNA"/>
</dbReference>
<evidence type="ECO:0000313" key="1">
    <source>
        <dbReference type="EMBL" id="CAB4145095.1"/>
    </source>
</evidence>
<name>A0A6J5MDE7_9CAUD</name>
<gene>
    <name evidence="6" type="ORF">UFOVP1002_51</name>
    <name evidence="7" type="ORF">UFOVP1217_145</name>
    <name evidence="8" type="ORF">UFOVP1343_129</name>
    <name evidence="9" type="ORF">UFOVP1438_178</name>
    <name evidence="12" type="ORF">UFOVP1541_8</name>
    <name evidence="10" type="ORF">UFOVP1592_174</name>
    <name evidence="1" type="ORF">UFOVP465_35</name>
    <name evidence="2" type="ORF">UFOVP666_81</name>
    <name evidence="3" type="ORF">UFOVP727_158</name>
    <name evidence="11" type="ORF">UFOVP741_161</name>
    <name evidence="4" type="ORF">UFOVP819_109</name>
    <name evidence="5" type="ORF">UFOVP926_164</name>
</gene>
<protein>
    <recommendedName>
        <fullName evidence="13">Sulfotransferase domain-containing protein</fullName>
    </recommendedName>
</protein>
<evidence type="ECO:0000313" key="4">
    <source>
        <dbReference type="EMBL" id="CAB4164787.1"/>
    </source>
</evidence>
<dbReference type="EMBL" id="LR797452">
    <property type="protein sequence ID" value="CAB4218002.1"/>
    <property type="molecule type" value="Genomic_DNA"/>
</dbReference>
<evidence type="ECO:0000313" key="2">
    <source>
        <dbReference type="EMBL" id="CAB4156597.1"/>
    </source>
</evidence>
<sequence length="277" mass="32459">MPDSFFSKAHENLWVFVPNKNEWCFKAPSDSSGLWHTELHSENGGHQYPQMVLKTEQQMGHIKDSVGTREIHDAQYRFHIDGLPHQANMTFRKILLDALPRINIPQNLLHNIDVTEQSVSNNDVVVLTLRSPLETIASLFSEHLEREESKTIKEQFVESKKINFYHLTRIINFYNNWTKFILDHPTVHVIYFDKIIEMYRDYANGNIRQNRIVKAISEKYQLEISTNQTQGFPHKSSVNKDVLLFFKENEIINSFLAPSVILYEKVLSRELNSLTTW</sequence>
<evidence type="ECO:0000313" key="3">
    <source>
        <dbReference type="EMBL" id="CAB4160398.1"/>
    </source>
</evidence>
<dbReference type="EMBL" id="LR796644">
    <property type="protein sequence ID" value="CAB4156597.1"/>
    <property type="molecule type" value="Genomic_DNA"/>
</dbReference>
<dbReference type="EMBL" id="LR797177">
    <property type="protein sequence ID" value="CAB4191793.1"/>
    <property type="molecule type" value="Genomic_DNA"/>
</dbReference>
<evidence type="ECO:0000313" key="8">
    <source>
        <dbReference type="EMBL" id="CAB4200782.1"/>
    </source>
</evidence>
<dbReference type="EMBL" id="LR796961">
    <property type="protein sequence ID" value="CAB4178287.1"/>
    <property type="molecule type" value="Genomic_DNA"/>
</dbReference>
<dbReference type="EMBL" id="LR796698">
    <property type="protein sequence ID" value="CAB4160398.1"/>
    <property type="molecule type" value="Genomic_DNA"/>
</dbReference>
<evidence type="ECO:0000313" key="11">
    <source>
        <dbReference type="EMBL" id="CAB5225237.1"/>
    </source>
</evidence>
<evidence type="ECO:0000313" key="12">
    <source>
        <dbReference type="EMBL" id="CAB5228603.1"/>
    </source>
</evidence>
<dbReference type="EMBL" id="LR798395">
    <property type="protein sequence ID" value="CAB5228603.1"/>
    <property type="molecule type" value="Genomic_DNA"/>
</dbReference>
<proteinExistence type="predicted"/>
<organism evidence="1">
    <name type="scientific">uncultured Caudovirales phage</name>
    <dbReference type="NCBI Taxonomy" id="2100421"/>
    <lineage>
        <taxon>Viruses</taxon>
        <taxon>Duplodnaviria</taxon>
        <taxon>Heunggongvirae</taxon>
        <taxon>Uroviricota</taxon>
        <taxon>Caudoviricetes</taxon>
        <taxon>Peduoviridae</taxon>
        <taxon>Maltschvirus</taxon>
        <taxon>Maltschvirus maltsch</taxon>
    </lineage>
</organism>
<evidence type="ECO:0000313" key="7">
    <source>
        <dbReference type="EMBL" id="CAB4191793.1"/>
    </source>
</evidence>
<evidence type="ECO:0008006" key="13">
    <source>
        <dbReference type="Google" id="ProtNLM"/>
    </source>
</evidence>
<dbReference type="EMBL" id="LR797305">
    <property type="protein sequence ID" value="CAB4200782.1"/>
    <property type="molecule type" value="Genomic_DNA"/>
</dbReference>